<dbReference type="GO" id="GO:0005886">
    <property type="term" value="C:plasma membrane"/>
    <property type="evidence" value="ECO:0007669"/>
    <property type="project" value="UniProtKB-SubCell"/>
</dbReference>
<reference evidence="8 9" key="1">
    <citation type="submission" date="2020-08" db="EMBL/GenBank/DDBJ databases">
        <title>Sequencing the genomes of 1000 actinobacteria strains.</title>
        <authorList>
            <person name="Klenk H.-P."/>
        </authorList>
    </citation>
    <scope>NUCLEOTIDE SEQUENCE [LARGE SCALE GENOMIC DNA]</scope>
    <source>
        <strain evidence="8 9">DSM 44598</strain>
    </source>
</reference>
<evidence type="ECO:0000256" key="5">
    <source>
        <dbReference type="ARBA" id="ARBA00023136"/>
    </source>
</evidence>
<dbReference type="EMBL" id="JACHDO010000001">
    <property type="protein sequence ID" value="MBB5494689.1"/>
    <property type="molecule type" value="Genomic_DNA"/>
</dbReference>
<name>A0A840WCG2_9ACTN</name>
<dbReference type="RefSeq" id="WP_246420545.1">
    <property type="nucleotide sequence ID" value="NZ_BAAAKM010000063.1"/>
</dbReference>
<dbReference type="AlphaFoldDB" id="A0A840WCG2"/>
<dbReference type="PANTHER" id="PTHR35007:SF1">
    <property type="entry name" value="PILUS ASSEMBLY PROTEIN"/>
    <property type="match status" value="1"/>
</dbReference>
<protein>
    <submittedName>
        <fullName evidence="8">Flp pilus assembly protein TadB</fullName>
    </submittedName>
</protein>
<dbReference type="Pfam" id="PF00482">
    <property type="entry name" value="T2SSF"/>
    <property type="match status" value="1"/>
</dbReference>
<sequence length="217" mass="23136">MARLSPARYVAYKIGGLVAGAAAPLLLGAVLMLLGTPVALVIPAGFALACAGVGFLVPDALIRQRAERAKAQVREAVTAYLTLTALSLRSGLGLDAALMEAARVADTWIWRTIYQALDHAVLARQPAWEGLRALSRELDVPELVDIADIAMTGSEGTAVADALMARARALRHQILAEQRGQANEINEKLVVPIALMGLTFLAMLFYPVISRLLETTI</sequence>
<keyword evidence="5 6" id="KW-0472">Membrane</keyword>
<dbReference type="PANTHER" id="PTHR35007">
    <property type="entry name" value="INTEGRAL MEMBRANE PROTEIN-RELATED"/>
    <property type="match status" value="1"/>
</dbReference>
<organism evidence="8 9">
    <name type="scientific">Nocardiopsis metallicus</name>
    <dbReference type="NCBI Taxonomy" id="179819"/>
    <lineage>
        <taxon>Bacteria</taxon>
        <taxon>Bacillati</taxon>
        <taxon>Actinomycetota</taxon>
        <taxon>Actinomycetes</taxon>
        <taxon>Streptosporangiales</taxon>
        <taxon>Nocardiopsidaceae</taxon>
        <taxon>Nocardiopsis</taxon>
    </lineage>
</organism>
<feature type="domain" description="Type II secretion system protein GspF" evidence="7">
    <location>
        <begin position="81"/>
        <end position="207"/>
    </location>
</feature>
<accession>A0A840WCG2</accession>
<keyword evidence="4 6" id="KW-1133">Transmembrane helix</keyword>
<keyword evidence="3 6" id="KW-0812">Transmembrane</keyword>
<dbReference type="InterPro" id="IPR018076">
    <property type="entry name" value="T2SS_GspF_dom"/>
</dbReference>
<dbReference type="Proteomes" id="UP000579647">
    <property type="component" value="Unassembled WGS sequence"/>
</dbReference>
<evidence type="ECO:0000259" key="7">
    <source>
        <dbReference type="Pfam" id="PF00482"/>
    </source>
</evidence>
<evidence type="ECO:0000256" key="2">
    <source>
        <dbReference type="ARBA" id="ARBA00022475"/>
    </source>
</evidence>
<evidence type="ECO:0000313" key="9">
    <source>
        <dbReference type="Proteomes" id="UP000579647"/>
    </source>
</evidence>
<comment type="caution">
    <text evidence="8">The sequence shown here is derived from an EMBL/GenBank/DDBJ whole genome shotgun (WGS) entry which is preliminary data.</text>
</comment>
<keyword evidence="2" id="KW-1003">Cell membrane</keyword>
<gene>
    <name evidence="8" type="ORF">HNR07_005826</name>
</gene>
<evidence type="ECO:0000313" key="8">
    <source>
        <dbReference type="EMBL" id="MBB5494689.1"/>
    </source>
</evidence>
<evidence type="ECO:0000256" key="1">
    <source>
        <dbReference type="ARBA" id="ARBA00004651"/>
    </source>
</evidence>
<evidence type="ECO:0000256" key="4">
    <source>
        <dbReference type="ARBA" id="ARBA00022989"/>
    </source>
</evidence>
<feature type="transmembrane region" description="Helical" evidence="6">
    <location>
        <begin position="12"/>
        <end position="34"/>
    </location>
</feature>
<evidence type="ECO:0000256" key="3">
    <source>
        <dbReference type="ARBA" id="ARBA00022692"/>
    </source>
</evidence>
<evidence type="ECO:0000256" key="6">
    <source>
        <dbReference type="SAM" id="Phobius"/>
    </source>
</evidence>
<proteinExistence type="predicted"/>
<keyword evidence="9" id="KW-1185">Reference proteome</keyword>
<feature type="transmembrane region" description="Helical" evidence="6">
    <location>
        <begin position="40"/>
        <end position="62"/>
    </location>
</feature>
<feature type="transmembrane region" description="Helical" evidence="6">
    <location>
        <begin position="189"/>
        <end position="209"/>
    </location>
</feature>
<comment type="subcellular location">
    <subcellularLocation>
        <location evidence="1">Cell membrane</location>
        <topology evidence="1">Multi-pass membrane protein</topology>
    </subcellularLocation>
</comment>